<evidence type="ECO:0000313" key="3">
    <source>
        <dbReference type="EMBL" id="RSU08463.1"/>
    </source>
</evidence>
<evidence type="ECO:0000313" key="4">
    <source>
        <dbReference type="Proteomes" id="UP000288669"/>
    </source>
</evidence>
<accession>A0A430AKC9</accession>
<protein>
    <recommendedName>
        <fullName evidence="2">Phage conserved hypothetical protein C-terminal domain-containing protein</fullName>
    </recommendedName>
</protein>
<feature type="region of interest" description="Disordered" evidence="1">
    <location>
        <begin position="257"/>
        <end position="287"/>
    </location>
</feature>
<dbReference type="RefSeq" id="WP_126823081.1">
    <property type="nucleotide sequence ID" value="NZ_JBHLWU010000001.1"/>
</dbReference>
<reference evidence="3 4" key="1">
    <citation type="submission" date="2017-05" db="EMBL/GenBank/DDBJ databases">
        <title>Vagococcus spp. assemblies.</title>
        <authorList>
            <person name="Gulvik C.A."/>
        </authorList>
    </citation>
    <scope>NUCLEOTIDE SEQUENCE [LARGE SCALE GENOMIC DNA]</scope>
    <source>
        <strain evidence="3 4">DSM 24756</strain>
    </source>
</reference>
<organism evidence="3 4">
    <name type="scientific">Vagococcus entomophilus</name>
    <dbReference type="NCBI Taxonomy" id="1160095"/>
    <lineage>
        <taxon>Bacteria</taxon>
        <taxon>Bacillati</taxon>
        <taxon>Bacillota</taxon>
        <taxon>Bacilli</taxon>
        <taxon>Lactobacillales</taxon>
        <taxon>Enterococcaceae</taxon>
        <taxon>Vagococcus</taxon>
    </lineage>
</organism>
<dbReference type="OrthoDB" id="1821976at2"/>
<dbReference type="Proteomes" id="UP000288669">
    <property type="component" value="Unassembled WGS sequence"/>
</dbReference>
<sequence>MAQRRMFSKKITDTDLFLDMPLSAQCLYFHLNMEADDDGFLGNAKTIRRKIGSSEDDLKLLMAKEFIFPFESGVVVIKDWKIHNYIRKDTYNETMYLGEKEELEEKNGMYTLRQRDVDGSSPQVRLGKVRLGKVNKDTMSSSSEHDCMLSDNQIVSSSKNDKKESKAELSKRIINYLNNKASTKYRYQTKSTQQKINARISEGYSEQDFYTVIDKKVTEWSNNPEMQKFIRPETLFGTKFESYLNQPIITSYKKSYQKPTVRKESLPEWTENEVKEEKPMSEEEQNYFKERIQSLKMQK</sequence>
<proteinExistence type="predicted"/>
<keyword evidence="4" id="KW-1185">Reference proteome</keyword>
<evidence type="ECO:0000256" key="1">
    <source>
        <dbReference type="SAM" id="MobiDB-lite"/>
    </source>
</evidence>
<dbReference type="NCBIfam" id="TIGR02220">
    <property type="entry name" value="phg_TIGR02220"/>
    <property type="match status" value="1"/>
</dbReference>
<gene>
    <name evidence="3" type="ORF">CBF30_04280</name>
</gene>
<dbReference type="AlphaFoldDB" id="A0A430AKC9"/>
<evidence type="ECO:0000259" key="2">
    <source>
        <dbReference type="Pfam" id="PF09524"/>
    </source>
</evidence>
<comment type="caution">
    <text evidence="3">The sequence shown here is derived from an EMBL/GenBank/DDBJ whole genome shotgun (WGS) entry which is preliminary data.</text>
</comment>
<dbReference type="InterPro" id="IPR011741">
    <property type="entry name" value="Phg_2220_C"/>
</dbReference>
<feature type="compositionally biased region" description="Basic and acidic residues" evidence="1">
    <location>
        <begin position="261"/>
        <end position="287"/>
    </location>
</feature>
<dbReference type="EMBL" id="NGJZ01000001">
    <property type="protein sequence ID" value="RSU08463.1"/>
    <property type="molecule type" value="Genomic_DNA"/>
</dbReference>
<dbReference type="Pfam" id="PF09524">
    <property type="entry name" value="Phg_2220_C"/>
    <property type="match status" value="1"/>
</dbReference>
<name>A0A430AKC9_9ENTE</name>
<feature type="domain" description="Phage conserved hypothetical protein C-terminal" evidence="2">
    <location>
        <begin position="173"/>
        <end position="245"/>
    </location>
</feature>